<reference evidence="2" key="1">
    <citation type="journal article" date="2019" name="Int. J. Syst. Evol. Microbiol.">
        <title>The Global Catalogue of Microorganisms (GCM) 10K type strain sequencing project: providing services to taxonomists for standard genome sequencing and annotation.</title>
        <authorList>
            <consortium name="The Broad Institute Genomics Platform"/>
            <consortium name="The Broad Institute Genome Sequencing Center for Infectious Disease"/>
            <person name="Wu L."/>
            <person name="Ma J."/>
        </authorList>
    </citation>
    <scope>NUCLEOTIDE SEQUENCE [LARGE SCALE GENOMIC DNA]</scope>
    <source>
        <strain evidence="2">CCUG 56754</strain>
    </source>
</reference>
<keyword evidence="2" id="KW-1185">Reference proteome</keyword>
<proteinExistence type="predicted"/>
<protein>
    <recommendedName>
        <fullName evidence="3">DUF1292 domain-containing protein</fullName>
    </recommendedName>
</protein>
<dbReference type="RefSeq" id="WP_390362685.1">
    <property type="nucleotide sequence ID" value="NZ_JBHTKJ010000031.1"/>
</dbReference>
<evidence type="ECO:0000313" key="2">
    <source>
        <dbReference type="Proteomes" id="UP001597040"/>
    </source>
</evidence>
<dbReference type="EMBL" id="JBHTKJ010000031">
    <property type="protein sequence ID" value="MFD1039079.1"/>
    <property type="molecule type" value="Genomic_DNA"/>
</dbReference>
<name>A0ABW3LNL6_9BACI</name>
<evidence type="ECO:0008006" key="3">
    <source>
        <dbReference type="Google" id="ProtNLM"/>
    </source>
</evidence>
<sequence>MSIFDDETLKLLDEPQALELEKDFNQFYIVTYEIEDLSEFIGTSTVNFDEGDYEVLVEDGFDVPDTPAAVYYDIVPEDELNEDDGEGEGN</sequence>
<gene>
    <name evidence="1" type="ORF">ACFQ3N_11865</name>
</gene>
<comment type="caution">
    <text evidence="1">The sequence shown here is derived from an EMBL/GenBank/DDBJ whole genome shotgun (WGS) entry which is preliminary data.</text>
</comment>
<accession>A0ABW3LNL6</accession>
<evidence type="ECO:0000313" key="1">
    <source>
        <dbReference type="EMBL" id="MFD1039079.1"/>
    </source>
</evidence>
<organism evidence="1 2">
    <name type="scientific">Virgibacillus byunsanensis</name>
    <dbReference type="NCBI Taxonomy" id="570945"/>
    <lineage>
        <taxon>Bacteria</taxon>
        <taxon>Bacillati</taxon>
        <taxon>Bacillota</taxon>
        <taxon>Bacilli</taxon>
        <taxon>Bacillales</taxon>
        <taxon>Bacillaceae</taxon>
        <taxon>Virgibacillus</taxon>
    </lineage>
</organism>
<dbReference type="Proteomes" id="UP001597040">
    <property type="component" value="Unassembled WGS sequence"/>
</dbReference>